<dbReference type="SUPFAM" id="SSF158544">
    <property type="entry name" value="GspK insert domain-like"/>
    <property type="match status" value="1"/>
</dbReference>
<accession>A0ABS3Q6S0</accession>
<evidence type="ECO:0000256" key="6">
    <source>
        <dbReference type="ARBA" id="ARBA00022692"/>
    </source>
</evidence>
<gene>
    <name evidence="13" type="primary">gspK</name>
    <name evidence="13" type="ORF">J3998_10515</name>
</gene>
<dbReference type="PANTHER" id="PTHR38831:SF1">
    <property type="entry name" value="TYPE II SECRETION SYSTEM PROTEIN K-RELATED"/>
    <property type="match status" value="1"/>
</dbReference>
<feature type="domain" description="T2SS protein K second SAM-like" evidence="11">
    <location>
        <begin position="218"/>
        <end position="278"/>
    </location>
</feature>
<keyword evidence="9 10" id="KW-0472">Membrane</keyword>
<comment type="similarity">
    <text evidence="2 10">Belongs to the GSP K family.</text>
</comment>
<dbReference type="Pfam" id="PF03934">
    <property type="entry name" value="T2SSK"/>
    <property type="match status" value="1"/>
</dbReference>
<dbReference type="InterPro" id="IPR049031">
    <property type="entry name" value="T2SSK_SAM-like_1st"/>
</dbReference>
<dbReference type="Gene3D" id="1.10.40.60">
    <property type="entry name" value="EpsJ-like"/>
    <property type="match status" value="2"/>
</dbReference>
<evidence type="ECO:0000256" key="10">
    <source>
        <dbReference type="PIRNR" id="PIRNR002786"/>
    </source>
</evidence>
<keyword evidence="14" id="KW-1185">Reference proteome</keyword>
<dbReference type="SUPFAM" id="SSF54523">
    <property type="entry name" value="Pili subunits"/>
    <property type="match status" value="1"/>
</dbReference>
<evidence type="ECO:0000256" key="1">
    <source>
        <dbReference type="ARBA" id="ARBA00004533"/>
    </source>
</evidence>
<evidence type="ECO:0000256" key="8">
    <source>
        <dbReference type="ARBA" id="ARBA00022989"/>
    </source>
</evidence>
<proteinExistence type="inferred from homology"/>
<keyword evidence="4 10" id="KW-1003">Cell membrane</keyword>
<evidence type="ECO:0000256" key="3">
    <source>
        <dbReference type="ARBA" id="ARBA00022448"/>
    </source>
</evidence>
<dbReference type="NCBIfam" id="NF037980">
    <property type="entry name" value="T2SS_GspK"/>
    <property type="match status" value="1"/>
</dbReference>
<feature type="domain" description="T2SS protein K first SAM-like" evidence="12">
    <location>
        <begin position="102"/>
        <end position="201"/>
    </location>
</feature>
<evidence type="ECO:0000256" key="5">
    <source>
        <dbReference type="ARBA" id="ARBA00022519"/>
    </source>
</evidence>
<dbReference type="PIRSF" id="PIRSF002786">
    <property type="entry name" value="XcpX"/>
    <property type="match status" value="1"/>
</dbReference>
<evidence type="ECO:0000259" key="11">
    <source>
        <dbReference type="Pfam" id="PF03934"/>
    </source>
</evidence>
<name>A0ABS3Q6S0_9GAMM</name>
<dbReference type="InterPro" id="IPR005628">
    <property type="entry name" value="GspK"/>
</dbReference>
<dbReference type="Pfam" id="PF21687">
    <property type="entry name" value="T2SSK_1st"/>
    <property type="match status" value="1"/>
</dbReference>
<evidence type="ECO:0000313" key="14">
    <source>
        <dbReference type="Proteomes" id="UP000664835"/>
    </source>
</evidence>
<evidence type="ECO:0000256" key="2">
    <source>
        <dbReference type="ARBA" id="ARBA00007246"/>
    </source>
</evidence>
<dbReference type="PANTHER" id="PTHR38831">
    <property type="entry name" value="TYPE II SECRETION SYSTEM PROTEIN K"/>
    <property type="match status" value="1"/>
</dbReference>
<keyword evidence="5 10" id="KW-0997">Cell inner membrane</keyword>
<sequence>MVTKQRGFALITVLLVAALVAIISGQLLGQQNAQIQRSGYMLHQAQAMSVAWGLESWVKQGLKLDGENNKVDHLNEVWAQPLPPIPFEEGEISGILLDAQANLNVNNLLLPLPEQEQEGETSSAKMWSAVFDRYAQQQGFNVPLADLIGDWVDQDSEPRLSGAESDQYLLNQPAYSAANLPMVSTQEVLNLAGVNELNYQQRQLLLTNLSALPKVVQININTAPQAVIQALSDWVTVDIAQAWINERLVTPAESLQNFHDFMVQASGLTQEEVAKALPDTLISVHSEFFILNGRVDFGLVQQQVSALFYRDGQNQVKLLQRWLSVPES</sequence>
<evidence type="ECO:0000259" key="12">
    <source>
        <dbReference type="Pfam" id="PF21687"/>
    </source>
</evidence>
<evidence type="ECO:0000256" key="4">
    <source>
        <dbReference type="ARBA" id="ARBA00022475"/>
    </source>
</evidence>
<dbReference type="InterPro" id="IPR049179">
    <property type="entry name" value="T2SSK_SAM-like_2nd"/>
</dbReference>
<dbReference type="RefSeq" id="WP_208150620.1">
    <property type="nucleotide sequence ID" value="NZ_JAGETV010000023.1"/>
</dbReference>
<keyword evidence="7" id="KW-0653">Protein transport</keyword>
<keyword evidence="8" id="KW-1133">Transmembrane helix</keyword>
<dbReference type="Gene3D" id="3.30.1300.30">
    <property type="entry name" value="GSPII I/J protein-like"/>
    <property type="match status" value="1"/>
</dbReference>
<keyword evidence="6" id="KW-0812">Transmembrane</keyword>
<dbReference type="InterPro" id="IPR038072">
    <property type="entry name" value="GspK_central_sf"/>
</dbReference>
<evidence type="ECO:0000256" key="7">
    <source>
        <dbReference type="ARBA" id="ARBA00022927"/>
    </source>
</evidence>
<keyword evidence="3 10" id="KW-0813">Transport</keyword>
<protein>
    <recommendedName>
        <fullName evidence="10">Type II secretion system protein K</fullName>
    </recommendedName>
</protein>
<dbReference type="EMBL" id="JAGETV010000023">
    <property type="protein sequence ID" value="MBO1928007.1"/>
    <property type="molecule type" value="Genomic_DNA"/>
</dbReference>
<dbReference type="InterPro" id="IPR045584">
    <property type="entry name" value="Pilin-like"/>
</dbReference>
<organism evidence="13 14">
    <name type="scientific">Thiomicrorhabdus marina</name>
    <dbReference type="NCBI Taxonomy" id="2818442"/>
    <lineage>
        <taxon>Bacteria</taxon>
        <taxon>Pseudomonadati</taxon>
        <taxon>Pseudomonadota</taxon>
        <taxon>Gammaproteobacteria</taxon>
        <taxon>Thiotrichales</taxon>
        <taxon>Piscirickettsiaceae</taxon>
        <taxon>Thiomicrorhabdus</taxon>
    </lineage>
</organism>
<comment type="subcellular location">
    <subcellularLocation>
        <location evidence="1 10">Cell inner membrane</location>
    </subcellularLocation>
</comment>
<comment type="caution">
    <text evidence="13">The sequence shown here is derived from an EMBL/GenBank/DDBJ whole genome shotgun (WGS) entry which is preliminary data.</text>
</comment>
<dbReference type="Proteomes" id="UP000664835">
    <property type="component" value="Unassembled WGS sequence"/>
</dbReference>
<reference evidence="13 14" key="1">
    <citation type="submission" date="2021-03" db="EMBL/GenBank/DDBJ databases">
        <title>Thiomicrorhabdus sp.nov.,novel sulfur-oxidizing bacteria isolated from coastal sediment.</title>
        <authorList>
            <person name="Liu X."/>
        </authorList>
    </citation>
    <scope>NUCLEOTIDE SEQUENCE [LARGE SCALE GENOMIC DNA]</scope>
    <source>
        <strain evidence="13 14">6S2-11</strain>
    </source>
</reference>
<evidence type="ECO:0000256" key="9">
    <source>
        <dbReference type="ARBA" id="ARBA00023136"/>
    </source>
</evidence>
<evidence type="ECO:0000313" key="13">
    <source>
        <dbReference type="EMBL" id="MBO1928007.1"/>
    </source>
</evidence>